<evidence type="ECO:0000256" key="1">
    <source>
        <dbReference type="ARBA" id="ARBA00006599"/>
    </source>
</evidence>
<dbReference type="InterPro" id="IPR036188">
    <property type="entry name" value="FAD/NAD-bd_sf"/>
</dbReference>
<dbReference type="GO" id="GO:0016705">
    <property type="term" value="F:oxidoreductase activity, acting on paired donors, with incorporation or reduction of molecular oxygen"/>
    <property type="evidence" value="ECO:0007669"/>
    <property type="project" value="InterPro"/>
</dbReference>
<dbReference type="GO" id="GO:0045436">
    <property type="term" value="F:lycopene beta cyclase activity"/>
    <property type="evidence" value="ECO:0007669"/>
    <property type="project" value="InterPro"/>
</dbReference>
<gene>
    <name evidence="2" type="primary">crtY</name>
    <name evidence="2" type="ORF">BS411_07685</name>
</gene>
<dbReference type="InterPro" id="IPR010108">
    <property type="entry name" value="Lycopene_cyclase_b/e"/>
</dbReference>
<organism evidence="2">
    <name type="scientific">Cronobacter turicensis</name>
    <dbReference type="NCBI Taxonomy" id="413502"/>
    <lineage>
        <taxon>Bacteria</taxon>
        <taxon>Pseudomonadati</taxon>
        <taxon>Pseudomonadota</taxon>
        <taxon>Gammaproteobacteria</taxon>
        <taxon>Enterobacterales</taxon>
        <taxon>Enterobacteriaceae</taxon>
        <taxon>Cronobacter</taxon>
    </lineage>
</organism>
<dbReference type="InterPro" id="IPR008461">
    <property type="entry name" value="CrtY"/>
</dbReference>
<accession>A0A2T7B7A2</accession>
<name>A0A2T7B7A2_9ENTR</name>
<proteinExistence type="inferred from homology"/>
<comment type="similarity">
    <text evidence="1">Belongs to the lycopene cyclase family.</text>
</comment>
<dbReference type="NCBIfam" id="TIGR01789">
    <property type="entry name" value="lycopene_cycl"/>
    <property type="match status" value="1"/>
</dbReference>
<evidence type="ECO:0000313" key="2">
    <source>
        <dbReference type="EMBL" id="PUX23787.1"/>
    </source>
</evidence>
<sequence length="391" mass="43397">MTTQWDLILAGGGLANGLIALRLRALQPALNVLMLEAGDAPGGNHTWSFHGADLSAEQHAWLTPLVAHRWDGYEVRFPALTRTLDGGYYSVTSERFAQVLQETLGERLWRNAPVASLTPQRVTLSDGRTLHARAVIDGRGWQASPHLTVGQQAFLGQQWQLAAPHGLTRPVLMDATVAQQGGYRFVYTLPLTPDALMIEDTHYIDSATLDPDRARENIASYARTQGWRLATLEREERGNLPITLTGAPQAFWREAQGVPRAGLRAGLFHATTGYSLPHAATLADLIAAQPPASSAALYGLTADYAQRQWRRQRFFRLLNRMLFLAGKPDRRWQVMQRFYGLNAGLIARFYAGRLTPMDMARLLTGKPPVPVGEAMQAVLKQTPRLRAFHHD</sequence>
<dbReference type="RefSeq" id="WP_075198049.1">
    <property type="nucleotide sequence ID" value="NZ_CP187984.1"/>
</dbReference>
<protein>
    <submittedName>
        <fullName evidence="2">Lycopene cyclase</fullName>
    </submittedName>
</protein>
<reference evidence="2" key="1">
    <citation type="submission" date="2016-12" db="EMBL/GenBank/DDBJ databases">
        <title>Analysis of the Molecular Diversity Among Cronobacter Species Isolated from Filth Flies Using a Pan Genomic DNA Microarray.</title>
        <authorList>
            <person name="Pava-Ripoll M."/>
            <person name="Tall B."/>
            <person name="Farber J."/>
            <person name="Fanning S."/>
            <person name="Lehner A."/>
            <person name="Stephan R."/>
            <person name="Pagotto F."/>
            <person name="Iverson C."/>
            <person name="Ziobro G."/>
            <person name="Miller A."/>
            <person name="Pearson R."/>
            <person name="Yan Q."/>
            <person name="Kim M."/>
            <person name="Jeong S."/>
            <person name="Park J."/>
            <person name="Jun S."/>
            <person name="Choi H."/>
            <person name="Chung T."/>
            <person name="Yoo Y."/>
            <person name="Park E."/>
            <person name="Hwang S."/>
            <person name="Lee B."/>
            <person name="Sathyamoorthy V."/>
            <person name="Carter L."/>
            <person name="Mammel M."/>
            <person name="Jackson S."/>
            <person name="Kothary M."/>
            <person name="Patel I."/>
            <person name="Grim C."/>
            <person name="Gopinath G."/>
            <person name="Gangiredla J."/>
            <person name="Chase H."/>
        </authorList>
    </citation>
    <scope>NUCLEOTIDE SEQUENCE [LARGE SCALE GENOMIC DNA]</scope>
    <source>
        <strain evidence="2">MOD1-Sh41s</strain>
    </source>
</reference>
<dbReference type="Pfam" id="PF05834">
    <property type="entry name" value="Lycopene_cycl"/>
    <property type="match status" value="1"/>
</dbReference>
<comment type="caution">
    <text evidence="2">The sequence shown here is derived from an EMBL/GenBank/DDBJ whole genome shotgun (WGS) entry which is preliminary data.</text>
</comment>
<dbReference type="OrthoDB" id="5793379at2"/>
<dbReference type="Gene3D" id="3.50.50.60">
    <property type="entry name" value="FAD/NAD(P)-binding domain"/>
    <property type="match status" value="1"/>
</dbReference>
<dbReference type="SUPFAM" id="SSF51905">
    <property type="entry name" value="FAD/NAD(P)-binding domain"/>
    <property type="match status" value="1"/>
</dbReference>
<dbReference type="GO" id="GO:0016117">
    <property type="term" value="P:carotenoid biosynthetic process"/>
    <property type="evidence" value="ECO:0007669"/>
    <property type="project" value="InterPro"/>
</dbReference>
<dbReference type="EMBL" id="MSAG01000012">
    <property type="protein sequence ID" value="PUX23787.1"/>
    <property type="molecule type" value="Genomic_DNA"/>
</dbReference>
<dbReference type="AlphaFoldDB" id="A0A2T7B7A2"/>
<dbReference type="NCBIfam" id="TIGR01790">
    <property type="entry name" value="carotene-cycl"/>
    <property type="match status" value="1"/>
</dbReference>